<evidence type="ECO:0000259" key="4">
    <source>
        <dbReference type="Pfam" id="PF00707"/>
    </source>
</evidence>
<evidence type="ECO:0000256" key="2">
    <source>
        <dbReference type="ARBA" id="ARBA00022540"/>
    </source>
</evidence>
<dbReference type="InterPro" id="IPR001288">
    <property type="entry name" value="Translation_initiation_fac_3"/>
</dbReference>
<keyword evidence="2" id="KW-0396">Initiation factor</keyword>
<accession>A0AAV1UYX5</accession>
<gene>
    <name evidence="6" type="ORF">PM001_LOCUS23489</name>
</gene>
<keyword evidence="3" id="KW-0648">Protein biosynthesis</keyword>
<proteinExistence type="inferred from homology"/>
<dbReference type="Proteomes" id="UP001162060">
    <property type="component" value="Unassembled WGS sequence"/>
</dbReference>
<organism evidence="6 7">
    <name type="scientific">Peronospora matthiolae</name>
    <dbReference type="NCBI Taxonomy" id="2874970"/>
    <lineage>
        <taxon>Eukaryota</taxon>
        <taxon>Sar</taxon>
        <taxon>Stramenopiles</taxon>
        <taxon>Oomycota</taxon>
        <taxon>Peronosporomycetes</taxon>
        <taxon>Peronosporales</taxon>
        <taxon>Peronosporaceae</taxon>
        <taxon>Peronospora</taxon>
    </lineage>
</organism>
<protein>
    <recommendedName>
        <fullName evidence="8">Translation initiation factor IF-3</fullName>
    </recommendedName>
</protein>
<dbReference type="SUPFAM" id="SSF54364">
    <property type="entry name" value="Translation initiation factor IF3, N-terminal domain"/>
    <property type="match status" value="1"/>
</dbReference>
<dbReference type="GO" id="GO:0032790">
    <property type="term" value="P:ribosome disassembly"/>
    <property type="evidence" value="ECO:0007669"/>
    <property type="project" value="TreeGrafter"/>
</dbReference>
<dbReference type="NCBIfam" id="TIGR00168">
    <property type="entry name" value="infC"/>
    <property type="match status" value="1"/>
</dbReference>
<feature type="domain" description="Translation initiation factor 3 C-terminal" evidence="4">
    <location>
        <begin position="124"/>
        <end position="182"/>
    </location>
</feature>
<comment type="caution">
    <text evidence="6">The sequence shown here is derived from an EMBL/GenBank/DDBJ whole genome shotgun (WGS) entry which is preliminary data.</text>
</comment>
<dbReference type="Pfam" id="PF05198">
    <property type="entry name" value="IF3_N"/>
    <property type="match status" value="1"/>
</dbReference>
<dbReference type="PANTHER" id="PTHR10938">
    <property type="entry name" value="TRANSLATION INITIATION FACTOR IF-3"/>
    <property type="match status" value="1"/>
</dbReference>
<dbReference type="Gene3D" id="3.30.110.10">
    <property type="entry name" value="Translation initiation factor 3 (IF-3), C-terminal domain"/>
    <property type="match status" value="1"/>
</dbReference>
<dbReference type="SUPFAM" id="SSF55200">
    <property type="entry name" value="Translation initiation factor IF3, C-terminal domain"/>
    <property type="match status" value="1"/>
</dbReference>
<evidence type="ECO:0000256" key="3">
    <source>
        <dbReference type="ARBA" id="ARBA00022917"/>
    </source>
</evidence>
<dbReference type="GO" id="GO:0005737">
    <property type="term" value="C:cytoplasm"/>
    <property type="evidence" value="ECO:0007669"/>
    <property type="project" value="UniProtKB-ARBA"/>
</dbReference>
<name>A0AAV1UYX5_9STRA</name>
<sequence length="210" mass="23686">MPSWMRQCVRVVAHAAPWPQSLAYGPHWLRLRSFASAESKWGLTNERITARVVNIIEDDGTQRTDIPLRQALADAQSQGVDLVQVSSVGKYPAVCRLFDAKKRLYELKKANKKAFKQQKPKPDKEVAIGAKIAPNDLTMKVEQLKRFLNKGHKVKVTIKFGQAYHLKDQTLEQLKQIESRLDAETGVPLGPPREQFGAVYVLYAPANQVK</sequence>
<feature type="domain" description="Translation initiation factor 3 N-terminal" evidence="5">
    <location>
        <begin position="44"/>
        <end position="114"/>
    </location>
</feature>
<dbReference type="InterPro" id="IPR036788">
    <property type="entry name" value="T_IF-3_C_sf"/>
</dbReference>
<dbReference type="AlphaFoldDB" id="A0AAV1UYX5"/>
<evidence type="ECO:0000256" key="1">
    <source>
        <dbReference type="ARBA" id="ARBA00005439"/>
    </source>
</evidence>
<evidence type="ECO:0000259" key="5">
    <source>
        <dbReference type="Pfam" id="PF05198"/>
    </source>
</evidence>
<dbReference type="GO" id="GO:0043022">
    <property type="term" value="F:ribosome binding"/>
    <property type="evidence" value="ECO:0007669"/>
    <property type="project" value="TreeGrafter"/>
</dbReference>
<dbReference type="InterPro" id="IPR019815">
    <property type="entry name" value="Translation_initiation_fac_3_C"/>
</dbReference>
<dbReference type="InterPro" id="IPR019814">
    <property type="entry name" value="Translation_initiation_fac_3_N"/>
</dbReference>
<reference evidence="6" key="1">
    <citation type="submission" date="2024-01" db="EMBL/GenBank/DDBJ databases">
        <authorList>
            <person name="Webb A."/>
        </authorList>
    </citation>
    <scope>NUCLEOTIDE SEQUENCE</scope>
    <source>
        <strain evidence="6">Pm1</strain>
    </source>
</reference>
<dbReference type="Gene3D" id="3.10.20.80">
    <property type="entry name" value="Translation initiation factor 3 (IF-3), N-terminal domain"/>
    <property type="match status" value="1"/>
</dbReference>
<dbReference type="PANTHER" id="PTHR10938:SF0">
    <property type="entry name" value="TRANSLATION INITIATION FACTOR IF-3, MITOCHONDRIAL"/>
    <property type="match status" value="1"/>
</dbReference>
<evidence type="ECO:0008006" key="8">
    <source>
        <dbReference type="Google" id="ProtNLM"/>
    </source>
</evidence>
<evidence type="ECO:0000313" key="7">
    <source>
        <dbReference type="Proteomes" id="UP001162060"/>
    </source>
</evidence>
<dbReference type="GO" id="GO:0003743">
    <property type="term" value="F:translation initiation factor activity"/>
    <property type="evidence" value="ECO:0007669"/>
    <property type="project" value="UniProtKB-KW"/>
</dbReference>
<dbReference type="EMBL" id="CAKLBY020000229">
    <property type="protein sequence ID" value="CAK7938339.1"/>
    <property type="molecule type" value="Genomic_DNA"/>
</dbReference>
<dbReference type="InterPro" id="IPR036787">
    <property type="entry name" value="T_IF-3_N_sf"/>
</dbReference>
<evidence type="ECO:0000313" key="6">
    <source>
        <dbReference type="EMBL" id="CAK7938339.1"/>
    </source>
</evidence>
<comment type="similarity">
    <text evidence="1">Belongs to the IF-3 family.</text>
</comment>
<dbReference type="Pfam" id="PF00707">
    <property type="entry name" value="IF3_C"/>
    <property type="match status" value="1"/>
</dbReference>